<sequence length="232" mass="24473">MPTSTVPLFAPGLNEMIDSIHSMKSELPGKISFSFAPTPVATVTAPDGNPATMWKVAAHEYASYHGYTTHLLEKESFVQASNYFSAKGDDGETVECYFKSIGAKATCVAKEGKHKVTETFKAEPFVTAYVKYTESTSHKKHKATSTSTSTASASATQDEALAQVAVATQAVDDVAADDLSSSSYSSSSSSLTSSAKNMSSGAQRRSSLPRLEVAIVASTLLLSAVLTLQHVA</sequence>
<organism evidence="2 3">
    <name type="scientific">Testicularia cyperi</name>
    <dbReference type="NCBI Taxonomy" id="1882483"/>
    <lineage>
        <taxon>Eukaryota</taxon>
        <taxon>Fungi</taxon>
        <taxon>Dikarya</taxon>
        <taxon>Basidiomycota</taxon>
        <taxon>Ustilaginomycotina</taxon>
        <taxon>Ustilaginomycetes</taxon>
        <taxon>Ustilaginales</taxon>
        <taxon>Anthracoideaceae</taxon>
        <taxon>Testicularia</taxon>
    </lineage>
</organism>
<dbReference type="InParanoid" id="A0A317XLJ1"/>
<proteinExistence type="predicted"/>
<protein>
    <submittedName>
        <fullName evidence="2">Uncharacterized protein</fullName>
    </submittedName>
</protein>
<dbReference type="EMBL" id="KZ819196">
    <property type="protein sequence ID" value="PWY99176.1"/>
    <property type="molecule type" value="Genomic_DNA"/>
</dbReference>
<dbReference type="AlphaFoldDB" id="A0A317XLJ1"/>
<feature type="region of interest" description="Disordered" evidence="1">
    <location>
        <begin position="179"/>
        <end position="203"/>
    </location>
</feature>
<reference evidence="2 3" key="1">
    <citation type="journal article" date="2018" name="Mol. Biol. Evol.">
        <title>Broad Genomic Sampling Reveals a Smut Pathogenic Ancestry of the Fungal Clade Ustilaginomycotina.</title>
        <authorList>
            <person name="Kijpornyongpan T."/>
            <person name="Mondo S.J."/>
            <person name="Barry K."/>
            <person name="Sandor L."/>
            <person name="Lee J."/>
            <person name="Lipzen A."/>
            <person name="Pangilinan J."/>
            <person name="LaButti K."/>
            <person name="Hainaut M."/>
            <person name="Henrissat B."/>
            <person name="Grigoriev I.V."/>
            <person name="Spatafora J.W."/>
            <person name="Aime M.C."/>
        </authorList>
    </citation>
    <scope>NUCLEOTIDE SEQUENCE [LARGE SCALE GENOMIC DNA]</scope>
    <source>
        <strain evidence="2 3">MCA 3645</strain>
    </source>
</reference>
<feature type="compositionally biased region" description="Low complexity" evidence="1">
    <location>
        <begin position="179"/>
        <end position="195"/>
    </location>
</feature>
<evidence type="ECO:0000313" key="3">
    <source>
        <dbReference type="Proteomes" id="UP000246740"/>
    </source>
</evidence>
<accession>A0A317XLJ1</accession>
<gene>
    <name evidence="2" type="ORF">BCV70DRAFT_218128</name>
</gene>
<evidence type="ECO:0000313" key="2">
    <source>
        <dbReference type="EMBL" id="PWY99176.1"/>
    </source>
</evidence>
<evidence type="ECO:0000256" key="1">
    <source>
        <dbReference type="SAM" id="MobiDB-lite"/>
    </source>
</evidence>
<dbReference type="Proteomes" id="UP000246740">
    <property type="component" value="Unassembled WGS sequence"/>
</dbReference>
<name>A0A317XLJ1_9BASI</name>
<keyword evidence="3" id="KW-1185">Reference proteome</keyword>
<dbReference type="OrthoDB" id="2555809at2759"/>